<feature type="domain" description="RagB/SusD" evidence="6">
    <location>
        <begin position="319"/>
        <end position="460"/>
    </location>
</feature>
<evidence type="ECO:0000256" key="1">
    <source>
        <dbReference type="ARBA" id="ARBA00004442"/>
    </source>
</evidence>
<keyword evidence="5" id="KW-0998">Cell outer membrane</keyword>
<dbReference type="Pfam" id="PF14322">
    <property type="entry name" value="SusD-like_3"/>
    <property type="match status" value="1"/>
</dbReference>
<keyword evidence="4" id="KW-0472">Membrane</keyword>
<dbReference type="InterPro" id="IPR033985">
    <property type="entry name" value="SusD-like_N"/>
</dbReference>
<evidence type="ECO:0000313" key="9">
    <source>
        <dbReference type="Proteomes" id="UP000759529"/>
    </source>
</evidence>
<keyword evidence="9" id="KW-1185">Reference proteome</keyword>
<evidence type="ECO:0000256" key="3">
    <source>
        <dbReference type="ARBA" id="ARBA00022729"/>
    </source>
</evidence>
<proteinExistence type="inferred from homology"/>
<comment type="similarity">
    <text evidence="2">Belongs to the SusD family.</text>
</comment>
<protein>
    <submittedName>
        <fullName evidence="8">RagB/SusD family nutrient uptake outer membrane protein</fullName>
    </submittedName>
</protein>
<dbReference type="Pfam" id="PF07980">
    <property type="entry name" value="SusD_RagB"/>
    <property type="match status" value="1"/>
</dbReference>
<dbReference type="Gene3D" id="1.25.40.390">
    <property type="match status" value="1"/>
</dbReference>
<evidence type="ECO:0000259" key="7">
    <source>
        <dbReference type="Pfam" id="PF14322"/>
    </source>
</evidence>
<evidence type="ECO:0000313" key="8">
    <source>
        <dbReference type="EMBL" id="MBM6498260.1"/>
    </source>
</evidence>
<dbReference type="Proteomes" id="UP000759529">
    <property type="component" value="Unassembled WGS sequence"/>
</dbReference>
<sequence>MKRYIFSSFKKVVGTLLVVLCWSCDEYVAVDQPNSQLTTEAVFEEVSTANAAMTGLYSKMRNNGLLSGSVTGASLYLGLYADELESFQVSGTNNFYNNTLVATESSVLTLWNQSYRQVYEANAIIEGVTNSVALPEATRKQLKGEALFVRAFIHLHLVNLFGDIPYVTTTDHNINRQVSRMPSTIVYEQIIADLEEAQQLLPETYVSAERVHPNRFAALALLARAYLYTGAYAEASNAASAVINSSFYVWEPDLNKVFLKGSTTTIWQFMPNATGANTAEGGLYIFVAGPPVVVGLRTDFVNAFATNDLRKSLWVKAVSNGSATWYHAFKYKQRIATASSLEYSIVLRLAEQYLIRAEARAKQGELSTAKEDLNVIRNTAGLPNTTAVTAVDIVADIMNQRRFELFTEFGQRFFDLKRTNQLDAVLTTSKPGWNTTDQHWPLPEVELTNNPNLNPQNEGY</sequence>
<feature type="domain" description="SusD-like N-terminal" evidence="7">
    <location>
        <begin position="87"/>
        <end position="227"/>
    </location>
</feature>
<dbReference type="EMBL" id="JACSOD020000409">
    <property type="protein sequence ID" value="MBM6498260.1"/>
    <property type="molecule type" value="Genomic_DNA"/>
</dbReference>
<keyword evidence="3" id="KW-0732">Signal</keyword>
<name>A0ABS2CTG3_9FLAO</name>
<comment type="subcellular location">
    <subcellularLocation>
        <location evidence="1">Cell outer membrane</location>
    </subcellularLocation>
</comment>
<dbReference type="InterPro" id="IPR012944">
    <property type="entry name" value="SusD_RagB_dom"/>
</dbReference>
<comment type="caution">
    <text evidence="8">The sequence shown here is derived from an EMBL/GenBank/DDBJ whole genome shotgun (WGS) entry which is preliminary data.</text>
</comment>
<reference evidence="8 9" key="1">
    <citation type="submission" date="2021-02" db="EMBL/GenBank/DDBJ databases">
        <authorList>
            <person name="Jung H.S."/>
            <person name="Chun B.H."/>
            <person name="Jeon C.O."/>
        </authorList>
    </citation>
    <scope>NUCLEOTIDE SEQUENCE [LARGE SCALE GENOMIC DNA]</scope>
    <source>
        <strain evidence="8 9">LMG 25203</strain>
    </source>
</reference>
<evidence type="ECO:0000256" key="5">
    <source>
        <dbReference type="ARBA" id="ARBA00023237"/>
    </source>
</evidence>
<gene>
    <name evidence="8" type="ORF">H9X54_002960</name>
</gene>
<dbReference type="SUPFAM" id="SSF48452">
    <property type="entry name" value="TPR-like"/>
    <property type="match status" value="1"/>
</dbReference>
<organism evidence="8 9">
    <name type="scientific">Flavobacterium macrobrachii</name>
    <dbReference type="NCBI Taxonomy" id="591204"/>
    <lineage>
        <taxon>Bacteria</taxon>
        <taxon>Pseudomonadati</taxon>
        <taxon>Bacteroidota</taxon>
        <taxon>Flavobacteriia</taxon>
        <taxon>Flavobacteriales</taxon>
        <taxon>Flavobacteriaceae</taxon>
        <taxon>Flavobacterium</taxon>
    </lineage>
</organism>
<dbReference type="CDD" id="cd08977">
    <property type="entry name" value="SusD"/>
    <property type="match status" value="1"/>
</dbReference>
<dbReference type="RefSeq" id="WP_187657886.1">
    <property type="nucleotide sequence ID" value="NZ_JACSOD020000409.1"/>
</dbReference>
<evidence type="ECO:0000259" key="6">
    <source>
        <dbReference type="Pfam" id="PF07980"/>
    </source>
</evidence>
<dbReference type="InterPro" id="IPR011990">
    <property type="entry name" value="TPR-like_helical_dom_sf"/>
</dbReference>
<accession>A0ABS2CTG3</accession>
<evidence type="ECO:0000256" key="4">
    <source>
        <dbReference type="ARBA" id="ARBA00023136"/>
    </source>
</evidence>
<evidence type="ECO:0000256" key="2">
    <source>
        <dbReference type="ARBA" id="ARBA00006275"/>
    </source>
</evidence>